<keyword evidence="2" id="KW-1133">Transmembrane helix</keyword>
<accession>A0ABW3VLI0</accession>
<proteinExistence type="predicted"/>
<evidence type="ECO:0000256" key="2">
    <source>
        <dbReference type="SAM" id="Phobius"/>
    </source>
</evidence>
<evidence type="ECO:0000313" key="4">
    <source>
        <dbReference type="Proteomes" id="UP001597182"/>
    </source>
</evidence>
<feature type="region of interest" description="Disordered" evidence="1">
    <location>
        <begin position="1"/>
        <end position="20"/>
    </location>
</feature>
<feature type="transmembrane region" description="Helical" evidence="2">
    <location>
        <begin position="35"/>
        <end position="58"/>
    </location>
</feature>
<evidence type="ECO:0000313" key="3">
    <source>
        <dbReference type="EMBL" id="MFD1235575.1"/>
    </source>
</evidence>
<dbReference type="Proteomes" id="UP001597182">
    <property type="component" value="Unassembled WGS sequence"/>
</dbReference>
<protein>
    <recommendedName>
        <fullName evidence="5">DUF4129 domain-containing protein</fullName>
    </recommendedName>
</protein>
<evidence type="ECO:0008006" key="5">
    <source>
        <dbReference type="Google" id="ProtNLM"/>
    </source>
</evidence>
<feature type="compositionally biased region" description="Basic and acidic residues" evidence="1">
    <location>
        <begin position="237"/>
        <end position="247"/>
    </location>
</feature>
<keyword evidence="4" id="KW-1185">Reference proteome</keyword>
<gene>
    <name evidence="3" type="ORF">ACFQ34_19980</name>
</gene>
<reference evidence="4" key="1">
    <citation type="journal article" date="2019" name="Int. J. Syst. Evol. Microbiol.">
        <title>The Global Catalogue of Microorganisms (GCM) 10K type strain sequencing project: providing services to taxonomists for standard genome sequencing and annotation.</title>
        <authorList>
            <consortium name="The Broad Institute Genomics Platform"/>
            <consortium name="The Broad Institute Genome Sequencing Center for Infectious Disease"/>
            <person name="Wu L."/>
            <person name="Ma J."/>
        </authorList>
    </citation>
    <scope>NUCLEOTIDE SEQUENCE [LARGE SCALE GENOMIC DNA]</scope>
    <source>
        <strain evidence="4">CCUG 49018</strain>
    </source>
</reference>
<feature type="region of interest" description="Disordered" evidence="1">
    <location>
        <begin position="233"/>
        <end position="256"/>
    </location>
</feature>
<evidence type="ECO:0000256" key="1">
    <source>
        <dbReference type="SAM" id="MobiDB-lite"/>
    </source>
</evidence>
<feature type="compositionally biased region" description="Gly residues" evidence="1">
    <location>
        <begin position="1"/>
        <end position="15"/>
    </location>
</feature>
<dbReference type="EMBL" id="JBHTMB010000166">
    <property type="protein sequence ID" value="MFD1235575.1"/>
    <property type="molecule type" value="Genomic_DNA"/>
</dbReference>
<dbReference type="RefSeq" id="WP_346093907.1">
    <property type="nucleotide sequence ID" value="NZ_BAABKS010000085.1"/>
</dbReference>
<name>A0ABW3VLI0_9PSEU</name>
<comment type="caution">
    <text evidence="3">The sequence shown here is derived from an EMBL/GenBank/DDBJ whole genome shotgun (WGS) entry which is preliminary data.</text>
</comment>
<sequence>MPDGGVGGHGHGHGGPPWIHEGRGGGLPDWTGLDLHWLIGPAALVATVLLATLVYLLVRSLVSWFSAARARDDGRARWDAAVARYDETARAYAAFECDPGEVLTRPALCDVSWPATARFVDAFAEATALRTESWPGPAAAAEFVRAAGAAERAWTAAQDAAERARWARFRPGERALLGQALRLLTTARESPFEEERRTAYRRVAQRLAELERRTGFAVPRPVVAALEVRGRPMLADGGRHRREDRATGEAPLPAMQ</sequence>
<organism evidence="3 4">
    <name type="scientific">Pseudonocardia benzenivorans</name>
    <dbReference type="NCBI Taxonomy" id="228005"/>
    <lineage>
        <taxon>Bacteria</taxon>
        <taxon>Bacillati</taxon>
        <taxon>Actinomycetota</taxon>
        <taxon>Actinomycetes</taxon>
        <taxon>Pseudonocardiales</taxon>
        <taxon>Pseudonocardiaceae</taxon>
        <taxon>Pseudonocardia</taxon>
    </lineage>
</organism>
<keyword evidence="2" id="KW-0812">Transmembrane</keyword>
<keyword evidence="2" id="KW-0472">Membrane</keyword>